<dbReference type="Pfam" id="PF02470">
    <property type="entry name" value="MlaD"/>
    <property type="match status" value="1"/>
</dbReference>
<dbReference type="InterPro" id="IPR005693">
    <property type="entry name" value="Mce"/>
</dbReference>
<accession>A0ABS4TM55</accession>
<dbReference type="PANTHER" id="PTHR33371">
    <property type="entry name" value="INTERMEMBRANE PHOSPHOLIPID TRANSPORT SYSTEM BINDING PROTEIN MLAD-RELATED"/>
    <property type="match status" value="1"/>
</dbReference>
<dbReference type="Proteomes" id="UP001519332">
    <property type="component" value="Unassembled WGS sequence"/>
</dbReference>
<evidence type="ECO:0000313" key="4">
    <source>
        <dbReference type="EMBL" id="MBP2325495.1"/>
    </source>
</evidence>
<keyword evidence="1" id="KW-1133">Transmembrane helix</keyword>
<sequence>MTEERYQKTSMRLLGLVYVVIVSSFLALTVAIYTDMFSDDAMVTLHTGQVGNQMQSDADVKLRGINVGRVRSVSSNGDGVVLKLAMDPATLDRIPKNVTARLLPKTLFGERYVSLTLPDHPDGKLGAGDVINHDQSAATVEMERVLNNLLPLLQSVRPEKLSEMLTALSQALDGRGENLGKTLVQVGQYVGELNPQMPQIKEDITRFAAVADTYGDAADDFIQALSDFTVTSKTIVYQRDSLFALYETLGRASSDLTTFLGQNKNTIISLADTSQKTLELLAKYAPEYACLLTAVADFKPRVDLAFADGGLHVKGPFVYDRGKYIPGKDDPVYDDRPGPTCYGPKKVPFKPVANTQLANSLAEEQMLATVLAPALKVQPAEVPQWSSLLVGPLFRGAEVSAG</sequence>
<comment type="caution">
    <text evidence="4">The sequence shown here is derived from an EMBL/GenBank/DDBJ whole genome shotgun (WGS) entry which is preliminary data.</text>
</comment>
<proteinExistence type="predicted"/>
<feature type="transmembrane region" description="Helical" evidence="1">
    <location>
        <begin position="12"/>
        <end position="33"/>
    </location>
</feature>
<dbReference type="EMBL" id="JAGINW010000001">
    <property type="protein sequence ID" value="MBP2325495.1"/>
    <property type="molecule type" value="Genomic_DNA"/>
</dbReference>
<dbReference type="NCBIfam" id="TIGR00996">
    <property type="entry name" value="Mtu_fam_mce"/>
    <property type="match status" value="1"/>
</dbReference>
<gene>
    <name evidence="4" type="ORF">JOF56_005880</name>
</gene>
<keyword evidence="1" id="KW-0812">Transmembrane</keyword>
<dbReference type="Pfam" id="PF11887">
    <property type="entry name" value="Mce4_CUP1"/>
    <property type="match status" value="1"/>
</dbReference>
<dbReference type="PANTHER" id="PTHR33371:SF19">
    <property type="entry name" value="MCE-FAMILY PROTEIN MCE4A"/>
    <property type="match status" value="1"/>
</dbReference>
<evidence type="ECO:0000256" key="1">
    <source>
        <dbReference type="SAM" id="Phobius"/>
    </source>
</evidence>
<dbReference type="InterPro" id="IPR024516">
    <property type="entry name" value="Mce_C"/>
</dbReference>
<evidence type="ECO:0000259" key="2">
    <source>
        <dbReference type="Pfam" id="PF02470"/>
    </source>
</evidence>
<name>A0ABS4TM55_9PSEU</name>
<keyword evidence="1" id="KW-0472">Membrane</keyword>
<feature type="domain" description="Mce/MlaD" evidence="2">
    <location>
        <begin position="43"/>
        <end position="116"/>
    </location>
</feature>
<dbReference type="InterPro" id="IPR003399">
    <property type="entry name" value="Mce/MlaD"/>
</dbReference>
<feature type="domain" description="Mammalian cell entry C-terminal" evidence="3">
    <location>
        <begin position="124"/>
        <end position="339"/>
    </location>
</feature>
<keyword evidence="5" id="KW-1185">Reference proteome</keyword>
<reference evidence="4 5" key="1">
    <citation type="submission" date="2021-03" db="EMBL/GenBank/DDBJ databases">
        <title>Sequencing the genomes of 1000 actinobacteria strains.</title>
        <authorList>
            <person name="Klenk H.-P."/>
        </authorList>
    </citation>
    <scope>NUCLEOTIDE SEQUENCE [LARGE SCALE GENOMIC DNA]</scope>
    <source>
        <strain evidence="4 5">DSM 46670</strain>
    </source>
</reference>
<organism evidence="4 5">
    <name type="scientific">Kibdelosporangium banguiense</name>
    <dbReference type="NCBI Taxonomy" id="1365924"/>
    <lineage>
        <taxon>Bacteria</taxon>
        <taxon>Bacillati</taxon>
        <taxon>Actinomycetota</taxon>
        <taxon>Actinomycetes</taxon>
        <taxon>Pseudonocardiales</taxon>
        <taxon>Pseudonocardiaceae</taxon>
        <taxon>Kibdelosporangium</taxon>
    </lineage>
</organism>
<dbReference type="InterPro" id="IPR052336">
    <property type="entry name" value="MlaD_Phospholipid_Transporter"/>
</dbReference>
<protein>
    <submittedName>
        <fullName evidence="4">Phospholipid/cholesterol/gamma-HCH transport system substrate-binding protein</fullName>
    </submittedName>
</protein>
<evidence type="ECO:0000313" key="5">
    <source>
        <dbReference type="Proteomes" id="UP001519332"/>
    </source>
</evidence>
<evidence type="ECO:0000259" key="3">
    <source>
        <dbReference type="Pfam" id="PF11887"/>
    </source>
</evidence>
<dbReference type="RefSeq" id="WP_209642687.1">
    <property type="nucleotide sequence ID" value="NZ_JAGINW010000001.1"/>
</dbReference>